<dbReference type="OMA" id="CHNEHFD"/>
<dbReference type="GeneTree" id="ENSGT00390000000118"/>
<evidence type="ECO:0000256" key="1">
    <source>
        <dbReference type="ARBA" id="ARBA00004335"/>
    </source>
</evidence>
<proteinExistence type="predicted"/>
<feature type="compositionally biased region" description="Polar residues" evidence="12">
    <location>
        <begin position="348"/>
        <end position="363"/>
    </location>
</feature>
<dbReference type="AlphaFoldDB" id="A0A8D0L502"/>
<dbReference type="Proteomes" id="UP000694392">
    <property type="component" value="Unplaced"/>
</dbReference>
<feature type="domain" description="C3H1-type" evidence="13">
    <location>
        <begin position="1"/>
        <end position="25"/>
    </location>
</feature>
<evidence type="ECO:0000256" key="7">
    <source>
        <dbReference type="ARBA" id="ARBA00023242"/>
    </source>
</evidence>
<dbReference type="InterPro" id="IPR000571">
    <property type="entry name" value="Znf_CCCH"/>
</dbReference>
<dbReference type="Pfam" id="PF18044">
    <property type="entry name" value="zf-CCCH_4"/>
    <property type="match status" value="1"/>
</dbReference>
<evidence type="ECO:0000256" key="5">
    <source>
        <dbReference type="ARBA" id="ARBA00022833"/>
    </source>
</evidence>
<comment type="function">
    <text evidence="8">Required for the export of mRNAs containing poly(A) tails from the nucleus into the cytoplasm.</text>
</comment>
<keyword evidence="7" id="KW-0539">Nucleus</keyword>
<keyword evidence="6" id="KW-0811">Translocation</keyword>
<keyword evidence="4 11" id="KW-0863">Zinc-finger</keyword>
<evidence type="ECO:0000259" key="13">
    <source>
        <dbReference type="PROSITE" id="PS50103"/>
    </source>
</evidence>
<dbReference type="GO" id="GO:0008270">
    <property type="term" value="F:zinc ion binding"/>
    <property type="evidence" value="ECO:0007669"/>
    <property type="project" value="UniProtKB-KW"/>
</dbReference>
<accession>A0A8D0L502</accession>
<dbReference type="InterPro" id="IPR041367">
    <property type="entry name" value="Znf-CCCH_4"/>
</dbReference>
<organism evidence="14 15">
    <name type="scientific">Sphenodon punctatus</name>
    <name type="common">Tuatara</name>
    <name type="synonym">Hatteria punctata</name>
    <dbReference type="NCBI Taxonomy" id="8508"/>
    <lineage>
        <taxon>Eukaryota</taxon>
        <taxon>Metazoa</taxon>
        <taxon>Chordata</taxon>
        <taxon>Craniata</taxon>
        <taxon>Vertebrata</taxon>
        <taxon>Euteleostomi</taxon>
        <taxon>Lepidosauria</taxon>
        <taxon>Sphenodontia</taxon>
        <taxon>Sphenodontidae</taxon>
        <taxon>Sphenodon</taxon>
    </lineage>
</organism>
<dbReference type="GO" id="GO:0005643">
    <property type="term" value="C:nuclear pore"/>
    <property type="evidence" value="ECO:0007669"/>
    <property type="project" value="UniProtKB-SubCell"/>
</dbReference>
<evidence type="ECO:0000256" key="6">
    <source>
        <dbReference type="ARBA" id="ARBA00023132"/>
    </source>
</evidence>
<gene>
    <name evidence="14" type="primary">NUP42</name>
</gene>
<dbReference type="GO" id="GO:0005049">
    <property type="term" value="F:nuclear export signal receptor activity"/>
    <property type="evidence" value="ECO:0007669"/>
    <property type="project" value="Ensembl"/>
</dbReference>
<dbReference type="Ensembl" id="ENSSPUT00000008545.1">
    <property type="protein sequence ID" value="ENSSPUP00000008019.1"/>
    <property type="gene ID" value="ENSSPUG00000006209.1"/>
</dbReference>
<protein>
    <recommendedName>
        <fullName evidence="9">Nucleoporin NUP42</fullName>
    </recommendedName>
    <alternativeName>
        <fullName evidence="10">Nucleoporin-like protein 2</fullName>
    </alternativeName>
</protein>
<dbReference type="GO" id="GO:0005829">
    <property type="term" value="C:cytosol"/>
    <property type="evidence" value="ECO:0007669"/>
    <property type="project" value="Ensembl"/>
</dbReference>
<reference evidence="14" key="1">
    <citation type="submission" date="2025-08" db="UniProtKB">
        <authorList>
            <consortium name="Ensembl"/>
        </authorList>
    </citation>
    <scope>IDENTIFICATION</scope>
</reference>
<evidence type="ECO:0000313" key="15">
    <source>
        <dbReference type="Proteomes" id="UP000694392"/>
    </source>
</evidence>
<keyword evidence="6" id="KW-0509">mRNA transport</keyword>
<evidence type="ECO:0000256" key="12">
    <source>
        <dbReference type="SAM" id="MobiDB-lite"/>
    </source>
</evidence>
<evidence type="ECO:0000313" key="14">
    <source>
        <dbReference type="Ensembl" id="ENSSPUP00000008019.1"/>
    </source>
</evidence>
<keyword evidence="3 11" id="KW-0479">Metal-binding</keyword>
<dbReference type="PANTHER" id="PTHR46527">
    <property type="entry name" value="NUCLEOPORIN-LIKE PROTEIN 2"/>
    <property type="match status" value="1"/>
</dbReference>
<evidence type="ECO:0000256" key="11">
    <source>
        <dbReference type="PROSITE-ProRule" id="PRU00723"/>
    </source>
</evidence>
<keyword evidence="15" id="KW-1185">Reference proteome</keyword>
<dbReference type="GO" id="GO:0006611">
    <property type="term" value="P:protein export from nucleus"/>
    <property type="evidence" value="ECO:0007669"/>
    <property type="project" value="Ensembl"/>
</dbReference>
<keyword evidence="5 11" id="KW-0862">Zinc</keyword>
<comment type="subcellular location">
    <subcellularLocation>
        <location evidence="1">Nucleus membrane</location>
        <topology evidence="1">Peripheral membrane protein</topology>
        <orientation evidence="1">Cytoplasmic side</orientation>
    </subcellularLocation>
    <subcellularLocation>
        <location evidence="2">Nucleus</location>
        <location evidence="2">Nuclear pore complex</location>
    </subcellularLocation>
</comment>
<evidence type="ECO:0000256" key="3">
    <source>
        <dbReference type="ARBA" id="ARBA00022723"/>
    </source>
</evidence>
<dbReference type="InterPro" id="IPR051767">
    <property type="entry name" value="Nucleoporin_NUP42"/>
</dbReference>
<sequence>MTICRFFVEGRCRFGEKCWNEHPRGGGRPSRAAPPPSPQRQVFLSSSRGAHNQRYTVVQPSNFSKPTTWSSSRDPGKAFLGSATNFGAPDSGNSNFGFSQNRFTVLNSNQNIGDGFKDEEEKLLESIMKDMEIWESSGQWMFSSYSPAKEKPNISGLQDFSPEELRLEYYNCRANSNIQNYMSSIQQLVSQWRNRLLELRTLNASTRTALVSELKNVVSQPLPAFGFGGQQSSTFGSSTFPMNSSNSDAKNFFFKPSPAIVNAPSANVPSFGNPAQAQDTPAVGVTSPSTASHSVGFGNQAVSAAAAFSFKSSATSGAIGTSGFLGFGSSSTINFSNTTSAPAFGGSNAASAAPTSDSSNTLFGQPVGSLGRNATSAPSVSTNSVMSEKLFTPKSELSAEELKQFEAKKFTLGKIPLKPPPVELLNV</sequence>
<dbReference type="GO" id="GO:0031965">
    <property type="term" value="C:nuclear membrane"/>
    <property type="evidence" value="ECO:0007669"/>
    <property type="project" value="UniProtKB-SubCell"/>
</dbReference>
<dbReference type="GO" id="GO:0005654">
    <property type="term" value="C:nucleoplasm"/>
    <property type="evidence" value="ECO:0007669"/>
    <property type="project" value="Ensembl"/>
</dbReference>
<reference evidence="14" key="2">
    <citation type="submission" date="2025-09" db="UniProtKB">
        <authorList>
            <consortium name="Ensembl"/>
        </authorList>
    </citation>
    <scope>IDENTIFICATION</scope>
</reference>
<evidence type="ECO:0000256" key="8">
    <source>
        <dbReference type="ARBA" id="ARBA00037262"/>
    </source>
</evidence>
<evidence type="ECO:0000256" key="9">
    <source>
        <dbReference type="ARBA" id="ARBA00039886"/>
    </source>
</evidence>
<evidence type="ECO:0000256" key="2">
    <source>
        <dbReference type="ARBA" id="ARBA00004567"/>
    </source>
</evidence>
<keyword evidence="6" id="KW-0906">Nuclear pore complex</keyword>
<dbReference type="PROSITE" id="PS50103">
    <property type="entry name" value="ZF_C3H1"/>
    <property type="match status" value="1"/>
</dbReference>
<keyword evidence="6" id="KW-0653">Protein transport</keyword>
<keyword evidence="6" id="KW-0813">Transport</keyword>
<evidence type="ECO:0000256" key="4">
    <source>
        <dbReference type="ARBA" id="ARBA00022771"/>
    </source>
</evidence>
<feature type="compositionally biased region" description="Polar residues" evidence="12">
    <location>
        <begin position="372"/>
        <end position="381"/>
    </location>
</feature>
<name>A0A8D0L502_SPHPU</name>
<dbReference type="PANTHER" id="PTHR46527:SF1">
    <property type="entry name" value="NUCLEOPORIN NUP42"/>
    <property type="match status" value="1"/>
</dbReference>
<feature type="region of interest" description="Disordered" evidence="12">
    <location>
        <begin position="346"/>
        <end position="381"/>
    </location>
</feature>
<evidence type="ECO:0000256" key="10">
    <source>
        <dbReference type="ARBA" id="ARBA00042384"/>
    </source>
</evidence>
<feature type="zinc finger region" description="C3H1-type" evidence="11">
    <location>
        <begin position="1"/>
        <end position="25"/>
    </location>
</feature>
<feature type="region of interest" description="Disordered" evidence="12">
    <location>
        <begin position="18"/>
        <end position="43"/>
    </location>
</feature>